<evidence type="ECO:0000256" key="3">
    <source>
        <dbReference type="ARBA" id="ARBA00022490"/>
    </source>
</evidence>
<dbReference type="EMBL" id="MT947767">
    <property type="protein sequence ID" value="QOW64966.1"/>
    <property type="molecule type" value="mRNA"/>
</dbReference>
<evidence type="ECO:0000259" key="10">
    <source>
        <dbReference type="PROSITE" id="PS50822"/>
    </source>
</evidence>
<feature type="compositionally biased region" description="Gly residues" evidence="8">
    <location>
        <begin position="79"/>
        <end position="88"/>
    </location>
</feature>
<feature type="compositionally biased region" description="Polar residues" evidence="8">
    <location>
        <begin position="50"/>
        <end position="69"/>
    </location>
</feature>
<feature type="domain" description="Piwi" evidence="10">
    <location>
        <begin position="589"/>
        <end position="882"/>
    </location>
</feature>
<keyword evidence="4" id="KW-0221">Differentiation</keyword>
<dbReference type="InterPro" id="IPR003100">
    <property type="entry name" value="PAZ_dom"/>
</dbReference>
<dbReference type="GO" id="GO:0031047">
    <property type="term" value="P:regulatory ncRNA-mediated gene silencing"/>
    <property type="evidence" value="ECO:0007669"/>
    <property type="project" value="UniProtKB-KW"/>
</dbReference>
<feature type="compositionally biased region" description="Low complexity" evidence="8">
    <location>
        <begin position="21"/>
        <end position="36"/>
    </location>
</feature>
<dbReference type="InterPro" id="IPR003165">
    <property type="entry name" value="Piwi"/>
</dbReference>
<dbReference type="Gene3D" id="2.170.260.10">
    <property type="entry name" value="paz domain"/>
    <property type="match status" value="1"/>
</dbReference>
<keyword evidence="3" id="KW-0963">Cytoplasm</keyword>
<dbReference type="Pfam" id="PF02170">
    <property type="entry name" value="PAZ"/>
    <property type="match status" value="1"/>
</dbReference>
<evidence type="ECO:0000256" key="2">
    <source>
        <dbReference type="ARBA" id="ARBA00022473"/>
    </source>
</evidence>
<protein>
    <submittedName>
        <fullName evidence="11">Uncharacterized protein</fullName>
    </submittedName>
</protein>
<name>A0A7S6WWQ8_LYMST</name>
<dbReference type="CDD" id="cd02845">
    <property type="entry name" value="PAZ_piwi_like"/>
    <property type="match status" value="1"/>
</dbReference>
<dbReference type="SUPFAM" id="SSF53098">
    <property type="entry name" value="Ribonuclease H-like"/>
    <property type="match status" value="1"/>
</dbReference>
<evidence type="ECO:0000256" key="6">
    <source>
        <dbReference type="ARBA" id="ARBA00023158"/>
    </source>
</evidence>
<dbReference type="Pfam" id="PF02171">
    <property type="entry name" value="Piwi"/>
    <property type="match status" value="1"/>
</dbReference>
<feature type="region of interest" description="Disordered" evidence="8">
    <location>
        <begin position="1"/>
        <end position="91"/>
    </location>
</feature>
<evidence type="ECO:0000259" key="9">
    <source>
        <dbReference type="PROSITE" id="PS50821"/>
    </source>
</evidence>
<dbReference type="InterPro" id="IPR012337">
    <property type="entry name" value="RNaseH-like_sf"/>
</dbReference>
<reference evidence="11" key="1">
    <citation type="submission" date="2020-08" db="EMBL/GenBank/DDBJ databases">
        <title>A survey of miRNAs involved in biomineralization in the freshwater gastropod Lymnaea stagnalis.</title>
        <authorList>
            <person name="Jackson D.J."/>
            <person name="Cerveau N."/>
        </authorList>
    </citation>
    <scope>NUCLEOTIDE SEQUENCE</scope>
    <source>
        <strain evidence="11">Lsta_4876</strain>
    </source>
</reference>
<feature type="domain" description="PAZ" evidence="9">
    <location>
        <begin position="314"/>
        <end position="420"/>
    </location>
</feature>
<dbReference type="GO" id="GO:0003723">
    <property type="term" value="F:RNA binding"/>
    <property type="evidence" value="ECO:0007669"/>
    <property type="project" value="UniProtKB-KW"/>
</dbReference>
<dbReference type="CDD" id="cd04658">
    <property type="entry name" value="Piwi_piwi-like_Euk"/>
    <property type="match status" value="1"/>
</dbReference>
<dbReference type="Gene3D" id="3.30.420.10">
    <property type="entry name" value="Ribonuclease H-like superfamily/Ribonuclease H"/>
    <property type="match status" value="1"/>
</dbReference>
<dbReference type="GO" id="GO:0005737">
    <property type="term" value="C:cytoplasm"/>
    <property type="evidence" value="ECO:0007669"/>
    <property type="project" value="UniProtKB-SubCell"/>
</dbReference>
<keyword evidence="2" id="KW-0217">Developmental protein</keyword>
<dbReference type="SMART" id="SM00950">
    <property type="entry name" value="Piwi"/>
    <property type="match status" value="1"/>
</dbReference>
<dbReference type="SMART" id="SM00949">
    <property type="entry name" value="PAZ"/>
    <property type="match status" value="1"/>
</dbReference>
<dbReference type="InterPro" id="IPR036397">
    <property type="entry name" value="RNaseH_sf"/>
</dbReference>
<evidence type="ECO:0000256" key="7">
    <source>
        <dbReference type="ARBA" id="ARBA00038291"/>
    </source>
</evidence>
<dbReference type="InterPro" id="IPR036085">
    <property type="entry name" value="PAZ_dom_sf"/>
</dbReference>
<dbReference type="GO" id="GO:0030154">
    <property type="term" value="P:cell differentiation"/>
    <property type="evidence" value="ECO:0007669"/>
    <property type="project" value="UniProtKB-KW"/>
</dbReference>
<evidence type="ECO:0000256" key="1">
    <source>
        <dbReference type="ARBA" id="ARBA00004496"/>
    </source>
</evidence>
<evidence type="ECO:0000256" key="4">
    <source>
        <dbReference type="ARBA" id="ARBA00022782"/>
    </source>
</evidence>
<accession>A0A7S6WWQ8</accession>
<sequence length="896" mass="101032">MSEGRARGRGGRGKPVDQPSVVPGQPTVGPGQPTQPALVPPSFSRGRGASRSQAVVSDIQQVPSSNPVAQQVHDDTSIIGGGRGVQRGGGRERQAGALAGELGALSIRERGPYRPAYEKYVEKQWKVEGKNSCGSYGDKVMLISNYYSVQLDMDLKIFQYHVSFKPEVENVRVKFGLISALSEIVGPVKCFDGGILYLQRQLPKDPMECVSTRSYDGASIAVNFKFVCEVHSNTPQFLQIVNLMFKRVQVALEMKQIRDHYFNLNLAVKIPKHRIEVMPGYTSSILRYDGGNLLGVDIIHKILRMDTYLDALYQLFHAVKKNPEEFKRRATKDLVGVIVMTRHNNKTYRVDDINWNGRPTDSFEKKGEQITYVDYYKQHWNLPITDLEQPLLVSKPTEKDLRRGEEKNLHLIPELCTITGLSEQMRTDFNIMRDLAVHTRIGPAERLGQIQKLLNEINQSQKVGEVLKPWRIVINKEPIRVPGRAMPAEQLLMKNRGEIVKISYNIAEADWSRNMRNASLLNPVDMNNWVLVFPRQSAQSSSELADCLSKVGRGMNMKILNPLAVELNDDRNDTYLQSIRMNLNPKVQMIVCIVPNNKKDRYDAIKKCCCIDNPVPSQVVVTKTLQKKQGLMSVATKIAIQMNCKMGGEIWGAEIPLKGLMVIGIDTYHDSAQKNQSVGALVASLNRECTRYFSKTEYHPSKDELMRNLQPLMTGALKKYHEVNGAMPQKIILYRDGVGDGQLKTVFHSEQEQIMSALRDAGGTEYRPGFAFVIVKKRINTRLFSPAGNNLGNPNPGTIVDNCITKPGWYDFFLVSQSVRQGTVTPTSYNVIFDESGLQPDHIQRLTYKLTHLYFNWQGTIRVPAPCQYAHKLAFLQGQSLHREFSAYLADKLFYL</sequence>
<evidence type="ECO:0000256" key="8">
    <source>
        <dbReference type="SAM" id="MobiDB-lite"/>
    </source>
</evidence>
<dbReference type="FunFam" id="3.30.420.10:FF:000014">
    <property type="entry name" value="Piwi-like RNA-mediated gene silencing 1"/>
    <property type="match status" value="1"/>
</dbReference>
<dbReference type="PANTHER" id="PTHR22891">
    <property type="entry name" value="EUKARYOTIC TRANSLATION INITIATION FACTOR 2C"/>
    <property type="match status" value="1"/>
</dbReference>
<dbReference type="Gene3D" id="3.40.50.2300">
    <property type="match status" value="1"/>
</dbReference>
<dbReference type="PROSITE" id="PS50821">
    <property type="entry name" value="PAZ"/>
    <property type="match status" value="1"/>
</dbReference>
<dbReference type="FunFam" id="2.170.260.10:FF:000003">
    <property type="entry name" value="Piwi-like RNA-mediated gene silencing 2"/>
    <property type="match status" value="1"/>
</dbReference>
<comment type="subcellular location">
    <subcellularLocation>
        <location evidence="1">Cytoplasm</location>
    </subcellularLocation>
</comment>
<keyword evidence="6" id="KW-0943">RNA-mediated gene silencing</keyword>
<comment type="similarity">
    <text evidence="7">Belongs to the argonaute family. Piwi subfamily.</text>
</comment>
<evidence type="ECO:0000313" key="11">
    <source>
        <dbReference type="EMBL" id="QOW64966.1"/>
    </source>
</evidence>
<keyword evidence="5" id="KW-0694">RNA-binding</keyword>
<dbReference type="AlphaFoldDB" id="A0A7S6WWQ8"/>
<evidence type="ECO:0000256" key="5">
    <source>
        <dbReference type="ARBA" id="ARBA00022884"/>
    </source>
</evidence>
<proteinExistence type="evidence at transcript level"/>
<organism evidence="11">
    <name type="scientific">Lymnaea stagnalis</name>
    <name type="common">Great pond snail</name>
    <name type="synonym">Helix stagnalis</name>
    <dbReference type="NCBI Taxonomy" id="6523"/>
    <lineage>
        <taxon>Eukaryota</taxon>
        <taxon>Metazoa</taxon>
        <taxon>Spiralia</taxon>
        <taxon>Lophotrochozoa</taxon>
        <taxon>Mollusca</taxon>
        <taxon>Gastropoda</taxon>
        <taxon>Heterobranchia</taxon>
        <taxon>Euthyneura</taxon>
        <taxon>Panpulmonata</taxon>
        <taxon>Hygrophila</taxon>
        <taxon>Lymnaeoidea</taxon>
        <taxon>Lymnaeidae</taxon>
        <taxon>Lymnaea</taxon>
    </lineage>
</organism>
<dbReference type="SUPFAM" id="SSF101690">
    <property type="entry name" value="PAZ domain"/>
    <property type="match status" value="1"/>
</dbReference>
<dbReference type="PROSITE" id="PS50822">
    <property type="entry name" value="PIWI"/>
    <property type="match status" value="1"/>
</dbReference>
<dbReference type="Pfam" id="PF23278">
    <property type="entry name" value="Piwi_N"/>
    <property type="match status" value="1"/>
</dbReference>